<dbReference type="AlphaFoldDB" id="A0A329QJM4"/>
<name>A0A329QJM4_9ACTN</name>
<keyword evidence="2" id="KW-1185">Reference proteome</keyword>
<gene>
    <name evidence="1" type="ORF">DPM12_14005</name>
</gene>
<accession>A0A329QJM4</accession>
<evidence type="ECO:0000313" key="2">
    <source>
        <dbReference type="Proteomes" id="UP000250462"/>
    </source>
</evidence>
<reference evidence="1 2" key="1">
    <citation type="submission" date="2018-06" db="EMBL/GenBank/DDBJ databases">
        <title>Phytoactinopolyspora halophila sp. nov., a novel halophilic actinomycete isolated from a saline soil in China.</title>
        <authorList>
            <person name="Tang S.-K."/>
        </authorList>
    </citation>
    <scope>NUCLEOTIDE SEQUENCE [LARGE SCALE GENOMIC DNA]</scope>
    <source>
        <strain evidence="1 2">YIM 96934</strain>
    </source>
</reference>
<comment type="caution">
    <text evidence="1">The sequence shown here is derived from an EMBL/GenBank/DDBJ whole genome shotgun (WGS) entry which is preliminary data.</text>
</comment>
<dbReference type="EMBL" id="QMIG01000015">
    <property type="protein sequence ID" value="RAW12510.1"/>
    <property type="molecule type" value="Genomic_DNA"/>
</dbReference>
<proteinExistence type="predicted"/>
<evidence type="ECO:0000313" key="1">
    <source>
        <dbReference type="EMBL" id="RAW12510.1"/>
    </source>
</evidence>
<dbReference type="OrthoDB" id="2987568at2"/>
<sequence>MLIRTAAIKDLDHTRHSDEVEALGGTEVIAGSNAARIGHTEADEAATFLLNHFTVAGAADPVKVWRGLTDWYTSKIGIDNSTALLAVDSRSPFALVNYVRLPSNPPAFLLNQLLRPSFHRIVRSALKNHQMRALPGFYHMIR</sequence>
<protein>
    <submittedName>
        <fullName evidence="1">Uncharacterized protein</fullName>
    </submittedName>
</protein>
<dbReference type="RefSeq" id="WP_112258966.1">
    <property type="nucleotide sequence ID" value="NZ_QMIG01000015.1"/>
</dbReference>
<dbReference type="Proteomes" id="UP000250462">
    <property type="component" value="Unassembled WGS sequence"/>
</dbReference>
<organism evidence="1 2">
    <name type="scientific">Phytoactinopolyspora halophila</name>
    <dbReference type="NCBI Taxonomy" id="1981511"/>
    <lineage>
        <taxon>Bacteria</taxon>
        <taxon>Bacillati</taxon>
        <taxon>Actinomycetota</taxon>
        <taxon>Actinomycetes</taxon>
        <taxon>Jiangellales</taxon>
        <taxon>Jiangellaceae</taxon>
        <taxon>Phytoactinopolyspora</taxon>
    </lineage>
</organism>